<comment type="caution">
    <text evidence="1">The sequence shown here is derived from an EMBL/GenBank/DDBJ whole genome shotgun (WGS) entry which is preliminary data.</text>
</comment>
<evidence type="ECO:0000313" key="4">
    <source>
        <dbReference type="Proteomes" id="UP001242995"/>
    </source>
</evidence>
<dbReference type="Proteomes" id="UP001242995">
    <property type="component" value="Unassembled WGS sequence"/>
</dbReference>
<dbReference type="Proteomes" id="UP001230951">
    <property type="component" value="Unassembled WGS sequence"/>
</dbReference>
<dbReference type="AlphaFoldDB" id="A0AAW8DF27"/>
<evidence type="ECO:0000313" key="2">
    <source>
        <dbReference type="EMBL" id="MDQ0179573.1"/>
    </source>
</evidence>
<organism evidence="1 4">
    <name type="scientific">Arthrobacter bambusae</name>
    <dbReference type="NCBI Taxonomy" id="1338426"/>
    <lineage>
        <taxon>Bacteria</taxon>
        <taxon>Bacillati</taxon>
        <taxon>Actinomycetota</taxon>
        <taxon>Actinomycetes</taxon>
        <taxon>Micrococcales</taxon>
        <taxon>Micrococcaceae</taxon>
        <taxon>Arthrobacter</taxon>
    </lineage>
</organism>
<gene>
    <name evidence="1" type="ORF">J2S90_000714</name>
    <name evidence="2" type="ORF">J2S93_000989</name>
</gene>
<name>A0AAW8DF27_9MICC</name>
<evidence type="ECO:0000313" key="3">
    <source>
        <dbReference type="Proteomes" id="UP001230951"/>
    </source>
</evidence>
<keyword evidence="3" id="KW-1185">Reference proteome</keyword>
<reference evidence="1 3" key="1">
    <citation type="submission" date="2023-07" db="EMBL/GenBank/DDBJ databases">
        <title>Sorghum-associated microbial communities from plants grown in Nebraska, USA.</title>
        <authorList>
            <person name="Schachtman D."/>
        </authorList>
    </citation>
    <scope>NUCLEOTIDE SEQUENCE</scope>
    <source>
        <strain evidence="1">DS1006</strain>
        <strain evidence="2 3">DS1016</strain>
    </source>
</reference>
<proteinExistence type="predicted"/>
<evidence type="ECO:0008006" key="5">
    <source>
        <dbReference type="Google" id="ProtNLM"/>
    </source>
</evidence>
<dbReference type="PROSITE" id="PS51257">
    <property type="entry name" value="PROKAR_LIPOPROTEIN"/>
    <property type="match status" value="1"/>
</dbReference>
<evidence type="ECO:0000313" key="1">
    <source>
        <dbReference type="EMBL" id="MDP9903774.1"/>
    </source>
</evidence>
<protein>
    <recommendedName>
        <fullName evidence="5">Lipoprotein</fullName>
    </recommendedName>
</protein>
<accession>A0AAW8DF27</accession>
<sequence>MGWARALKVATTPPAIPAVVLCGVLACGTLASCEYTYEDGRAAASSPPSAVITDPVLTRDPALGQTVTGDALKAWAQDVLPDVNGLSFYSSFDLLSAGESRDEETTQLPGGTYAVTLACRGTRSTEFTVRNGSEVLIEVMLRCGTTRVKVLQLETDAVLGITITANAQANFAYRVSRI</sequence>
<dbReference type="EMBL" id="JAUSRG010000001">
    <property type="protein sequence ID" value="MDP9903774.1"/>
    <property type="molecule type" value="Genomic_DNA"/>
</dbReference>
<dbReference type="EMBL" id="JAUSTF010000002">
    <property type="protein sequence ID" value="MDQ0179573.1"/>
    <property type="molecule type" value="Genomic_DNA"/>
</dbReference>
<dbReference type="RefSeq" id="WP_284990355.1">
    <property type="nucleotide sequence ID" value="NZ_JAUSRG010000001.1"/>
</dbReference>